<keyword evidence="10 18" id="KW-0808">Transferase</keyword>
<evidence type="ECO:0000256" key="10">
    <source>
        <dbReference type="ARBA" id="ARBA00022679"/>
    </source>
</evidence>
<feature type="transmembrane region" description="Helical" evidence="19">
    <location>
        <begin position="181"/>
        <end position="200"/>
    </location>
</feature>
<sequence length="284" mass="31375">MLKNRILTALVLAPLAIAGILYLPDRWFALLWGVAIAVCAWEWSNLAGLTTIPTRAGFLTVCVGFMTSFQQWAGEMELWEWLAWPMVAFWFVLSILLREMPTKLLVIKYPIAVKLLVGFFVLVSAWILMVWTRINLGGSAQVLYLFMLVWVADIAAYFVGKRWGLTKLAPEISPGKTAEGLYGALVVIVLFSLAVAAVLYQTESGSFISFSWVKLGYFILLSVVTVLFSVVGDLFESLVKRVGGVKDSGAILPGHGGFLDRLDSLIAAVSVFYAGSKLLEIYFQ</sequence>
<dbReference type="GO" id="GO:0016024">
    <property type="term" value="P:CDP-diacylglycerol biosynthetic process"/>
    <property type="evidence" value="ECO:0007669"/>
    <property type="project" value="UniProtKB-UniPathway"/>
</dbReference>
<keyword evidence="11 18" id="KW-0812">Transmembrane</keyword>
<evidence type="ECO:0000256" key="11">
    <source>
        <dbReference type="ARBA" id="ARBA00022692"/>
    </source>
</evidence>
<keyword evidence="8" id="KW-1003">Cell membrane</keyword>
<dbReference type="PANTHER" id="PTHR46382:SF1">
    <property type="entry name" value="PHOSPHATIDATE CYTIDYLYLTRANSFERASE"/>
    <property type="match status" value="1"/>
</dbReference>
<keyword evidence="12 18" id="KW-0548">Nucleotidyltransferase</keyword>
<comment type="similarity">
    <text evidence="5 18">Belongs to the CDS family.</text>
</comment>
<evidence type="ECO:0000256" key="13">
    <source>
        <dbReference type="ARBA" id="ARBA00022989"/>
    </source>
</evidence>
<comment type="pathway">
    <text evidence="3 18">Phospholipid metabolism; CDP-diacylglycerol biosynthesis; CDP-diacylglycerol from sn-glycerol 3-phosphate: step 3/3.</text>
</comment>
<keyword evidence="9" id="KW-0444">Lipid biosynthesis</keyword>
<dbReference type="EMBL" id="QJPH01000334">
    <property type="protein sequence ID" value="PZN77519.1"/>
    <property type="molecule type" value="Genomic_DNA"/>
</dbReference>
<evidence type="ECO:0000313" key="20">
    <source>
        <dbReference type="EMBL" id="PZN77519.1"/>
    </source>
</evidence>
<dbReference type="EC" id="2.7.7.41" evidence="6 18"/>
<name>A0A2W4R5J1_9GAMM</name>
<feature type="transmembrane region" description="Helical" evidence="19">
    <location>
        <begin position="109"/>
        <end position="129"/>
    </location>
</feature>
<comment type="caution">
    <text evidence="20">The sequence shown here is derived from an EMBL/GenBank/DDBJ whole genome shotgun (WGS) entry which is preliminary data.</text>
</comment>
<evidence type="ECO:0000256" key="7">
    <source>
        <dbReference type="ARBA" id="ARBA00019373"/>
    </source>
</evidence>
<evidence type="ECO:0000256" key="9">
    <source>
        <dbReference type="ARBA" id="ARBA00022516"/>
    </source>
</evidence>
<gene>
    <name evidence="20" type="ORF">DM484_14620</name>
</gene>
<dbReference type="GO" id="GO:0004605">
    <property type="term" value="F:phosphatidate cytidylyltransferase activity"/>
    <property type="evidence" value="ECO:0007669"/>
    <property type="project" value="UniProtKB-EC"/>
</dbReference>
<comment type="pathway">
    <text evidence="4">Lipid metabolism.</text>
</comment>
<comment type="subcellular location">
    <subcellularLocation>
        <location evidence="2">Cell membrane</location>
        <topology evidence="2">Multi-pass membrane protein</topology>
    </subcellularLocation>
</comment>
<feature type="transmembrane region" description="Helical" evidence="19">
    <location>
        <begin position="79"/>
        <end position="97"/>
    </location>
</feature>
<keyword evidence="15 19" id="KW-0472">Membrane</keyword>
<dbReference type="Pfam" id="PF01148">
    <property type="entry name" value="CTP_transf_1"/>
    <property type="match status" value="1"/>
</dbReference>
<evidence type="ECO:0000256" key="14">
    <source>
        <dbReference type="ARBA" id="ARBA00023098"/>
    </source>
</evidence>
<proteinExistence type="inferred from homology"/>
<evidence type="ECO:0000256" key="15">
    <source>
        <dbReference type="ARBA" id="ARBA00023136"/>
    </source>
</evidence>
<accession>A0A2W4R5J1</accession>
<protein>
    <recommendedName>
        <fullName evidence="7 18">Phosphatidate cytidylyltransferase</fullName>
        <ecNumber evidence="6 18">2.7.7.41</ecNumber>
    </recommendedName>
</protein>
<keyword evidence="14" id="KW-0443">Lipid metabolism</keyword>
<feature type="transmembrane region" description="Helical" evidence="19">
    <location>
        <begin position="28"/>
        <end position="44"/>
    </location>
</feature>
<dbReference type="AlphaFoldDB" id="A0A2W4R5J1"/>
<dbReference type="PROSITE" id="PS01315">
    <property type="entry name" value="CDS"/>
    <property type="match status" value="1"/>
</dbReference>
<evidence type="ECO:0000256" key="18">
    <source>
        <dbReference type="RuleBase" id="RU003938"/>
    </source>
</evidence>
<feature type="transmembrane region" description="Helical" evidence="19">
    <location>
        <begin position="212"/>
        <end position="231"/>
    </location>
</feature>
<evidence type="ECO:0000256" key="8">
    <source>
        <dbReference type="ARBA" id="ARBA00022475"/>
    </source>
</evidence>
<feature type="transmembrane region" description="Helical" evidence="19">
    <location>
        <begin position="141"/>
        <end position="160"/>
    </location>
</feature>
<comment type="catalytic activity">
    <reaction evidence="1 18">
        <text>a 1,2-diacyl-sn-glycero-3-phosphate + CTP + H(+) = a CDP-1,2-diacyl-sn-glycerol + diphosphate</text>
        <dbReference type="Rhea" id="RHEA:16229"/>
        <dbReference type="ChEBI" id="CHEBI:15378"/>
        <dbReference type="ChEBI" id="CHEBI:33019"/>
        <dbReference type="ChEBI" id="CHEBI:37563"/>
        <dbReference type="ChEBI" id="CHEBI:58332"/>
        <dbReference type="ChEBI" id="CHEBI:58608"/>
        <dbReference type="EC" id="2.7.7.41"/>
    </reaction>
</comment>
<dbReference type="InterPro" id="IPR000374">
    <property type="entry name" value="PC_trans"/>
</dbReference>
<keyword evidence="16" id="KW-0594">Phospholipid biosynthesis</keyword>
<evidence type="ECO:0000256" key="2">
    <source>
        <dbReference type="ARBA" id="ARBA00004651"/>
    </source>
</evidence>
<dbReference type="GO" id="GO:0005886">
    <property type="term" value="C:plasma membrane"/>
    <property type="evidence" value="ECO:0007669"/>
    <property type="project" value="UniProtKB-SubCell"/>
</dbReference>
<evidence type="ECO:0000256" key="17">
    <source>
        <dbReference type="ARBA" id="ARBA00023264"/>
    </source>
</evidence>
<dbReference type="Proteomes" id="UP000249396">
    <property type="component" value="Unassembled WGS sequence"/>
</dbReference>
<evidence type="ECO:0000256" key="4">
    <source>
        <dbReference type="ARBA" id="ARBA00005189"/>
    </source>
</evidence>
<dbReference type="UniPathway" id="UPA00557">
    <property type="reaction ID" value="UER00614"/>
</dbReference>
<dbReference type="PANTHER" id="PTHR46382">
    <property type="entry name" value="PHOSPHATIDATE CYTIDYLYLTRANSFERASE"/>
    <property type="match status" value="1"/>
</dbReference>
<evidence type="ECO:0000256" key="1">
    <source>
        <dbReference type="ARBA" id="ARBA00001698"/>
    </source>
</evidence>
<evidence type="ECO:0000256" key="6">
    <source>
        <dbReference type="ARBA" id="ARBA00012487"/>
    </source>
</evidence>
<evidence type="ECO:0000256" key="16">
    <source>
        <dbReference type="ARBA" id="ARBA00023209"/>
    </source>
</evidence>
<feature type="transmembrane region" description="Helical" evidence="19">
    <location>
        <begin position="56"/>
        <end position="73"/>
    </location>
</feature>
<evidence type="ECO:0000256" key="5">
    <source>
        <dbReference type="ARBA" id="ARBA00010185"/>
    </source>
</evidence>
<evidence type="ECO:0000256" key="3">
    <source>
        <dbReference type="ARBA" id="ARBA00005119"/>
    </source>
</evidence>
<organism evidence="20 21">
    <name type="scientific">Candidatus Methylumidiphilus alinenensis</name>
    <dbReference type="NCBI Taxonomy" id="2202197"/>
    <lineage>
        <taxon>Bacteria</taxon>
        <taxon>Pseudomonadati</taxon>
        <taxon>Pseudomonadota</taxon>
        <taxon>Gammaproteobacteria</taxon>
        <taxon>Methylococcales</taxon>
        <taxon>Candidatus Methylumidiphilus</taxon>
    </lineage>
</organism>
<reference evidence="20 21" key="1">
    <citation type="journal article" date="2018" name="Aquat. Microb. Ecol.">
        <title>Gammaproteobacterial methanotrophs dominate.</title>
        <authorList>
            <person name="Rissanen A.J."/>
            <person name="Saarenheimo J."/>
            <person name="Tiirola M."/>
            <person name="Peura S."/>
            <person name="Aalto S.L."/>
            <person name="Karvinen A."/>
            <person name="Nykanen H."/>
        </authorList>
    </citation>
    <scope>NUCLEOTIDE SEQUENCE [LARGE SCALE GENOMIC DNA]</scope>
    <source>
        <strain evidence="20">AMbin10</strain>
    </source>
</reference>
<evidence type="ECO:0000313" key="21">
    <source>
        <dbReference type="Proteomes" id="UP000249396"/>
    </source>
</evidence>
<evidence type="ECO:0000256" key="12">
    <source>
        <dbReference type="ARBA" id="ARBA00022695"/>
    </source>
</evidence>
<keyword evidence="13 19" id="KW-1133">Transmembrane helix</keyword>
<evidence type="ECO:0000256" key="19">
    <source>
        <dbReference type="SAM" id="Phobius"/>
    </source>
</evidence>
<keyword evidence="17" id="KW-1208">Phospholipid metabolism</keyword>